<dbReference type="EMBL" id="AQQW01000006">
    <property type="protein sequence ID" value="ETW12496.1"/>
    <property type="molecule type" value="Genomic_DNA"/>
</dbReference>
<dbReference type="OrthoDB" id="9808461at2"/>
<evidence type="ECO:0000256" key="1">
    <source>
        <dbReference type="ARBA" id="ARBA00004651"/>
    </source>
</evidence>
<feature type="transmembrane region" description="Helical" evidence="8">
    <location>
        <begin position="332"/>
        <end position="361"/>
    </location>
</feature>
<dbReference type="PANTHER" id="PTHR30489:SF0">
    <property type="entry name" value="LIPOPROTEIN-RELEASING SYSTEM TRANSMEMBRANE PROTEIN LOLE"/>
    <property type="match status" value="1"/>
</dbReference>
<evidence type="ECO:0000256" key="6">
    <source>
        <dbReference type="ARBA" id="ARBA00022989"/>
    </source>
</evidence>
<reference evidence="11 12" key="1">
    <citation type="journal article" date="2014" name="Antonie Van Leeuwenhoek">
        <title>Roseivivax atlanticus sp. nov., isolated from surface seawater of the Atlantic Ocean.</title>
        <authorList>
            <person name="Li G."/>
            <person name="Lai Q."/>
            <person name="Liu X."/>
            <person name="Sun F."/>
            <person name="Shao Z."/>
        </authorList>
    </citation>
    <scope>NUCLEOTIDE SEQUENCE [LARGE SCALE GENOMIC DNA]</scope>
    <source>
        <strain evidence="11 12">22II-s10s</strain>
    </source>
</reference>
<keyword evidence="6 8" id="KW-1133">Transmembrane helix</keyword>
<dbReference type="Proteomes" id="UP000019063">
    <property type="component" value="Unassembled WGS sequence"/>
</dbReference>
<dbReference type="PANTHER" id="PTHR30489">
    <property type="entry name" value="LIPOPROTEIN-RELEASING SYSTEM TRANSMEMBRANE PROTEIN LOLE"/>
    <property type="match status" value="1"/>
</dbReference>
<dbReference type="AlphaFoldDB" id="W4HK47"/>
<keyword evidence="4" id="KW-1003">Cell membrane</keyword>
<dbReference type="RefSeq" id="WP_043844538.1">
    <property type="nucleotide sequence ID" value="NZ_AQQW01000006.1"/>
</dbReference>
<evidence type="ECO:0000256" key="3">
    <source>
        <dbReference type="ARBA" id="ARBA00022448"/>
    </source>
</evidence>
<name>W4HK47_9RHOB</name>
<evidence type="ECO:0000256" key="7">
    <source>
        <dbReference type="ARBA" id="ARBA00023136"/>
    </source>
</evidence>
<keyword evidence="3" id="KW-0813">Transport</keyword>
<dbReference type="InterPro" id="IPR051447">
    <property type="entry name" value="Lipoprotein-release_system"/>
</dbReference>
<dbReference type="Pfam" id="PF02687">
    <property type="entry name" value="FtsX"/>
    <property type="match status" value="1"/>
</dbReference>
<comment type="similarity">
    <text evidence="2">Belongs to the ABC-4 integral membrane protein family. LolC/E subfamily.</text>
</comment>
<evidence type="ECO:0000256" key="2">
    <source>
        <dbReference type="ARBA" id="ARBA00005236"/>
    </source>
</evidence>
<protein>
    <submittedName>
        <fullName evidence="11">Lipoprotein releasing system transmembrane protein</fullName>
    </submittedName>
</protein>
<dbReference type="GO" id="GO:0044874">
    <property type="term" value="P:lipoprotein localization to outer membrane"/>
    <property type="evidence" value="ECO:0007669"/>
    <property type="project" value="TreeGrafter"/>
</dbReference>
<dbReference type="STRING" id="1379903.ATO8_10779"/>
<dbReference type="GO" id="GO:0042953">
    <property type="term" value="P:lipoprotein transport"/>
    <property type="evidence" value="ECO:0007669"/>
    <property type="project" value="InterPro"/>
</dbReference>
<evidence type="ECO:0000256" key="4">
    <source>
        <dbReference type="ARBA" id="ARBA00022475"/>
    </source>
</evidence>
<dbReference type="InterPro" id="IPR003838">
    <property type="entry name" value="ABC3_permease_C"/>
</dbReference>
<dbReference type="GO" id="GO:0098797">
    <property type="term" value="C:plasma membrane protein complex"/>
    <property type="evidence" value="ECO:0007669"/>
    <property type="project" value="TreeGrafter"/>
</dbReference>
<keyword evidence="12" id="KW-1185">Reference proteome</keyword>
<keyword evidence="11" id="KW-0449">Lipoprotein</keyword>
<evidence type="ECO:0000313" key="12">
    <source>
        <dbReference type="Proteomes" id="UP000019063"/>
    </source>
</evidence>
<dbReference type="eggNOG" id="COG4591">
    <property type="taxonomic scope" value="Bacteria"/>
</dbReference>
<accession>W4HK47</accession>
<evidence type="ECO:0000313" key="11">
    <source>
        <dbReference type="EMBL" id="ETW12496.1"/>
    </source>
</evidence>
<gene>
    <name evidence="11" type="ORF">ATO8_10779</name>
</gene>
<keyword evidence="7 8" id="KW-0472">Membrane</keyword>
<feature type="domain" description="MacB-like periplasmic core" evidence="10">
    <location>
        <begin position="33"/>
        <end position="250"/>
    </location>
</feature>
<dbReference type="Pfam" id="PF12704">
    <property type="entry name" value="MacB_PCD"/>
    <property type="match status" value="1"/>
</dbReference>
<evidence type="ECO:0000259" key="10">
    <source>
        <dbReference type="Pfam" id="PF12704"/>
    </source>
</evidence>
<feature type="transmembrane region" description="Helical" evidence="8">
    <location>
        <begin position="287"/>
        <end position="311"/>
    </location>
</feature>
<dbReference type="NCBIfam" id="TIGR02212">
    <property type="entry name" value="lolCE"/>
    <property type="match status" value="1"/>
</dbReference>
<proteinExistence type="inferred from homology"/>
<dbReference type="InterPro" id="IPR025857">
    <property type="entry name" value="MacB_PCD"/>
</dbReference>
<evidence type="ECO:0000256" key="5">
    <source>
        <dbReference type="ARBA" id="ARBA00022692"/>
    </source>
</evidence>
<feature type="transmembrane region" description="Helical" evidence="8">
    <location>
        <begin position="396"/>
        <end position="415"/>
    </location>
</feature>
<organism evidence="11 12">
    <name type="scientific">Roseivivax marinus</name>
    <dbReference type="NCBI Taxonomy" id="1379903"/>
    <lineage>
        <taxon>Bacteria</taxon>
        <taxon>Pseudomonadati</taxon>
        <taxon>Pseudomonadota</taxon>
        <taxon>Alphaproteobacteria</taxon>
        <taxon>Rhodobacterales</taxon>
        <taxon>Roseobacteraceae</taxon>
        <taxon>Roseivivax</taxon>
    </lineage>
</organism>
<evidence type="ECO:0000259" key="9">
    <source>
        <dbReference type="Pfam" id="PF02687"/>
    </source>
</evidence>
<feature type="domain" description="ABC3 transporter permease C-terminal" evidence="9">
    <location>
        <begin position="290"/>
        <end position="423"/>
    </location>
</feature>
<dbReference type="InterPro" id="IPR011925">
    <property type="entry name" value="LolCE_TM"/>
</dbReference>
<keyword evidence="5 8" id="KW-0812">Transmembrane</keyword>
<evidence type="ECO:0000256" key="8">
    <source>
        <dbReference type="SAM" id="Phobius"/>
    </source>
</evidence>
<comment type="caution">
    <text evidence="11">The sequence shown here is derived from an EMBL/GenBank/DDBJ whole genome shotgun (WGS) entry which is preliminary data.</text>
</comment>
<sequence>MARRTVPFARFEWMIAWRYLRAKRAEGGVSVMTWISLIGITLAVFALIATLAVRSGFRTEFVDTILGANAHVTVYSGGVEDAETGIVDRSLPDYTAMAERVREVDGVTRVAPLVKGQVMATANGRNTGLEVFGIAQADLETIPRIADPETARGDIDSFAEGIAIGSGVARELNVGLGDQVRLISPDGVKTAFGTSPRVKAYDVVYIFTAGRYDIDRTRAYMPFEEAQLYFNRDDAADELEVMVEDPEEVDGIVPSVLRAAEGPNTYAWTWQDASGGFLRALEIEDNVMFVILSVLVLIAAMNIVSGLIMLVKNKGRDIGILRTMGLTEGAVLRIFFICGAFTGVIGTVMGVVLGCLFAIYIDPIFSFVNYVAGGGVWDPSVRGIYALPAELQLGDVISAVALSLGLSFVVTIFPARRAARMNPVEALRYE</sequence>
<feature type="transmembrane region" description="Helical" evidence="8">
    <location>
        <begin position="31"/>
        <end position="53"/>
    </location>
</feature>
<comment type="subcellular location">
    <subcellularLocation>
        <location evidence="1">Cell membrane</location>
        <topology evidence="1">Multi-pass membrane protein</topology>
    </subcellularLocation>
</comment>
<dbReference type="PATRIC" id="fig|1317118.6.peg.2221"/>